<feature type="compositionally biased region" description="Basic residues" evidence="1">
    <location>
        <begin position="80"/>
        <end position="94"/>
    </location>
</feature>
<feature type="region of interest" description="Disordered" evidence="1">
    <location>
        <begin position="140"/>
        <end position="160"/>
    </location>
</feature>
<comment type="caution">
    <text evidence="2">The sequence shown here is derived from an EMBL/GenBank/DDBJ whole genome shotgun (WGS) entry which is preliminary data.</text>
</comment>
<evidence type="ECO:0000313" key="3">
    <source>
        <dbReference type="Proteomes" id="UP000265618"/>
    </source>
</evidence>
<proteinExistence type="predicted"/>
<feature type="non-terminal residue" evidence="2">
    <location>
        <position position="160"/>
    </location>
</feature>
<name>A0A9K3CTU1_9EUKA</name>
<dbReference type="EMBL" id="BDIP01000913">
    <property type="protein sequence ID" value="GIQ83071.1"/>
    <property type="molecule type" value="Genomic_DNA"/>
</dbReference>
<reference evidence="2 3" key="1">
    <citation type="journal article" date="2018" name="PLoS ONE">
        <title>The draft genome of Kipferlia bialata reveals reductive genome evolution in fornicate parasites.</title>
        <authorList>
            <person name="Tanifuji G."/>
            <person name="Takabayashi S."/>
            <person name="Kume K."/>
            <person name="Takagi M."/>
            <person name="Nakayama T."/>
            <person name="Kamikawa R."/>
            <person name="Inagaki Y."/>
            <person name="Hashimoto T."/>
        </authorList>
    </citation>
    <scope>NUCLEOTIDE SEQUENCE [LARGE SCALE GENOMIC DNA]</scope>
    <source>
        <strain evidence="2">NY0173</strain>
    </source>
</reference>
<protein>
    <submittedName>
        <fullName evidence="2">Uncharacterized protein</fullName>
    </submittedName>
</protein>
<evidence type="ECO:0000313" key="2">
    <source>
        <dbReference type="EMBL" id="GIQ83071.1"/>
    </source>
</evidence>
<dbReference type="Proteomes" id="UP000265618">
    <property type="component" value="Unassembled WGS sequence"/>
</dbReference>
<dbReference type="AlphaFoldDB" id="A0A9K3CTU1"/>
<feature type="region of interest" description="Disordered" evidence="1">
    <location>
        <begin position="72"/>
        <end position="109"/>
    </location>
</feature>
<sequence length="160" mass="17556">MLSNLPDPMLPGIFLCALDLSHPRQPTPDTHPDIKPDVKLRGVHPWLRRFVLERAVVAAVSCCEVPSLADVTNKNGSRPRNTRRRVRTHTRCRRAPGSSPAQDRPSHMHKEVVASTSVHVSGLFVGTSCHGVAVNSMTGSDCVTHSRHSYQGREASSHSE</sequence>
<gene>
    <name evidence="2" type="ORF">KIPB_004322</name>
</gene>
<accession>A0A9K3CTU1</accession>
<evidence type="ECO:0000256" key="1">
    <source>
        <dbReference type="SAM" id="MobiDB-lite"/>
    </source>
</evidence>
<keyword evidence="3" id="KW-1185">Reference proteome</keyword>
<organism evidence="2 3">
    <name type="scientific">Kipferlia bialata</name>
    <dbReference type="NCBI Taxonomy" id="797122"/>
    <lineage>
        <taxon>Eukaryota</taxon>
        <taxon>Metamonada</taxon>
        <taxon>Carpediemonas-like organisms</taxon>
        <taxon>Kipferlia</taxon>
    </lineage>
</organism>